<dbReference type="AlphaFoldDB" id="A0A0D7K503"/>
<evidence type="ECO:0000313" key="2">
    <source>
        <dbReference type="Proteomes" id="UP000032566"/>
    </source>
</evidence>
<keyword evidence="2" id="KW-1185">Reference proteome</keyword>
<sequence>MTNKRTAPNKALQLLQEAKQARIVRVDLARGVMTMTLPDGLQVSRDPLALVPAALVAVAEAEAPELGVIFKTDTPSSFRVFDWMDGGYEAVHQGAEYNAYRKTTSKDGQERRDGPYWYAHISREDSEGLIWHASISWMVVNDFGVLVQVAKG</sequence>
<dbReference type="STRING" id="80878.RP29_18405"/>
<evidence type="ECO:0000313" key="1">
    <source>
        <dbReference type="EMBL" id="KJA09057.1"/>
    </source>
</evidence>
<reference evidence="1 2" key="1">
    <citation type="submission" date="2014-12" db="EMBL/GenBank/DDBJ databases">
        <title>Isolation of bacteria from lake water.</title>
        <authorList>
            <person name="Sheng K.-Y."/>
            <person name="Chin P.-S."/>
            <person name="Chan K.-G."/>
            <person name="Tan G.S."/>
        </authorList>
    </citation>
    <scope>NUCLEOTIDE SEQUENCE [LARGE SCALE GENOMIC DNA]</scope>
    <source>
        <strain evidence="1 2">KY4</strain>
    </source>
</reference>
<dbReference type="PATRIC" id="fig|80878.5.peg.3646"/>
<proteinExistence type="predicted"/>
<dbReference type="RefSeq" id="WP_044402149.1">
    <property type="nucleotide sequence ID" value="NZ_JXYQ01000073.1"/>
</dbReference>
<accession>A0A0D7K503</accession>
<comment type="caution">
    <text evidence="1">The sequence shown here is derived from an EMBL/GenBank/DDBJ whole genome shotgun (WGS) entry which is preliminary data.</text>
</comment>
<organism evidence="1 2">
    <name type="scientific">Acidovorax temperans</name>
    <dbReference type="NCBI Taxonomy" id="80878"/>
    <lineage>
        <taxon>Bacteria</taxon>
        <taxon>Pseudomonadati</taxon>
        <taxon>Pseudomonadota</taxon>
        <taxon>Betaproteobacteria</taxon>
        <taxon>Burkholderiales</taxon>
        <taxon>Comamonadaceae</taxon>
        <taxon>Acidovorax</taxon>
    </lineage>
</organism>
<dbReference type="EMBL" id="JXYQ01000073">
    <property type="protein sequence ID" value="KJA09057.1"/>
    <property type="molecule type" value="Genomic_DNA"/>
</dbReference>
<gene>
    <name evidence="1" type="ORF">RP29_18405</name>
</gene>
<name>A0A0D7K503_9BURK</name>
<dbReference type="Proteomes" id="UP000032566">
    <property type="component" value="Unassembled WGS sequence"/>
</dbReference>
<protein>
    <submittedName>
        <fullName evidence="1">Uncharacterized protein</fullName>
    </submittedName>
</protein>